<dbReference type="AlphaFoldDB" id="A0A023EJG7"/>
<dbReference type="EMBL" id="GAPW01004461">
    <property type="protein sequence ID" value="JAC09137.1"/>
    <property type="molecule type" value="mRNA"/>
</dbReference>
<protein>
    <submittedName>
        <fullName evidence="1">Putative secreted protein</fullName>
    </submittedName>
</protein>
<dbReference type="Gene3D" id="3.10.100.10">
    <property type="entry name" value="Mannose-Binding Protein A, subunit A"/>
    <property type="match status" value="1"/>
</dbReference>
<feature type="non-terminal residue" evidence="1">
    <location>
        <position position="1"/>
    </location>
</feature>
<sequence>YLPILFQTLAHKVQHLHAIVLALEVALQRYLRTEFGVLFLVVLRHPEARIQPPGWTVALGKGRHSALLVGAHNGSQHPAFLVATVMGSLSILLVVFFTTSHIQTGSAQITTFIVPEHKANWFDAAKYCYEKGWMLAAIMGADEERRVTAFAQRNSPTGWLNPRFWVAENDQEEDAEFCPQITLESYFEGENDCMEMLYFVCESLE</sequence>
<accession>A0A023EJG7</accession>
<dbReference type="VEuPathDB" id="VectorBase:AALC636_008865"/>
<dbReference type="InterPro" id="IPR016186">
    <property type="entry name" value="C-type_lectin-like/link_sf"/>
</dbReference>
<dbReference type="SUPFAM" id="SSF56436">
    <property type="entry name" value="C-type lectin-like"/>
    <property type="match status" value="1"/>
</dbReference>
<name>A0A023EJG7_AEDAL</name>
<dbReference type="VEuPathDB" id="VectorBase:AALF017474"/>
<dbReference type="InterPro" id="IPR016187">
    <property type="entry name" value="CTDL_fold"/>
</dbReference>
<reference evidence="1" key="1">
    <citation type="journal article" date="2014" name="PLoS Negl. Trop. Dis.">
        <title>Identification and characterization of seminal fluid proteins in the Asian tiger mosquito, Aedes albopictus.</title>
        <authorList>
            <person name="Boes K.E."/>
            <person name="Ribeiro J.M."/>
            <person name="Wong A."/>
            <person name="Harrington L.C."/>
            <person name="Wolfner M.F."/>
            <person name="Sirot L.K."/>
        </authorList>
    </citation>
    <scope>NUCLEOTIDE SEQUENCE</scope>
    <source>
        <tissue evidence="1">Reproductive organs</tissue>
    </source>
</reference>
<organism evidence="1">
    <name type="scientific">Aedes albopictus</name>
    <name type="common">Asian tiger mosquito</name>
    <name type="synonym">Stegomyia albopicta</name>
    <dbReference type="NCBI Taxonomy" id="7160"/>
    <lineage>
        <taxon>Eukaryota</taxon>
        <taxon>Metazoa</taxon>
        <taxon>Ecdysozoa</taxon>
        <taxon>Arthropoda</taxon>
        <taxon>Hexapoda</taxon>
        <taxon>Insecta</taxon>
        <taxon>Pterygota</taxon>
        <taxon>Neoptera</taxon>
        <taxon>Endopterygota</taxon>
        <taxon>Diptera</taxon>
        <taxon>Nematocera</taxon>
        <taxon>Culicoidea</taxon>
        <taxon>Culicidae</taxon>
        <taxon>Culicinae</taxon>
        <taxon>Aedini</taxon>
        <taxon>Aedes</taxon>
        <taxon>Stegomyia</taxon>
    </lineage>
</organism>
<dbReference type="CDD" id="cd00037">
    <property type="entry name" value="CLECT"/>
    <property type="match status" value="1"/>
</dbReference>
<proteinExistence type="evidence at transcript level"/>
<evidence type="ECO:0000313" key="1">
    <source>
        <dbReference type="EMBL" id="JAC09137.1"/>
    </source>
</evidence>
<dbReference type="VEuPathDB" id="VectorBase:AALFPA_050574"/>